<dbReference type="EMBL" id="JBICBT010000563">
    <property type="protein sequence ID" value="KAL3109604.1"/>
    <property type="molecule type" value="Genomic_DNA"/>
</dbReference>
<evidence type="ECO:0008006" key="3">
    <source>
        <dbReference type="Google" id="ProtNLM"/>
    </source>
</evidence>
<gene>
    <name evidence="1" type="ORF">niasHT_014538</name>
</gene>
<reference evidence="1 2" key="1">
    <citation type="submission" date="2024-10" db="EMBL/GenBank/DDBJ databases">
        <authorList>
            <person name="Kim D."/>
        </authorList>
    </citation>
    <scope>NUCLEOTIDE SEQUENCE [LARGE SCALE GENOMIC DNA]</scope>
    <source>
        <strain evidence="1">BH-2024</strain>
    </source>
</reference>
<sequence>MESRPPKRPFPFSINDILTTPPPPKKLRQGFLINQLLGLTVQEGEGAETSSKKKLPSEFVEKLECSVEHIAKFHYTKVQSRFVIRDVPADPEGLLSSIFKHCIDEAKSDSREKSSEPTHLGCLISSALLASGDVFVPVRQITANTIDTILNLFTKVAQSKQQKGVTLWGEPFTITITTVDRSRLPAKRHLKGGARRRLAPVRHQITEKCLIKIRNQDNFCLFYALQATMVAKTHGLSRSAFYEYIHGRYGQRGKFQEETQQLMRRIRAPFNLDNYDADTYVPRVIEHWNNTQQQYRLAVFIFGASGHYKPLYKYGPADYNTPLILYFNNNHFDGVQFVSGLFAGKKYCLACERPYSRPSLHDQSCKAHCMLCSRVGPEFPCSASPSGFFKKCDGCNKVFRNNACHQHHIQSNFCNLSKKCKDCGVIWNVNDFYTGIPEKWLTIF</sequence>
<evidence type="ECO:0000313" key="2">
    <source>
        <dbReference type="Proteomes" id="UP001620626"/>
    </source>
</evidence>
<comment type="caution">
    <text evidence="1">The sequence shown here is derived from an EMBL/GenBank/DDBJ whole genome shotgun (WGS) entry which is preliminary data.</text>
</comment>
<dbReference type="Proteomes" id="UP001620626">
    <property type="component" value="Unassembled WGS sequence"/>
</dbReference>
<dbReference type="AlphaFoldDB" id="A0ABD2L368"/>
<proteinExistence type="predicted"/>
<organism evidence="1 2">
    <name type="scientific">Heterodera trifolii</name>
    <dbReference type="NCBI Taxonomy" id="157864"/>
    <lineage>
        <taxon>Eukaryota</taxon>
        <taxon>Metazoa</taxon>
        <taxon>Ecdysozoa</taxon>
        <taxon>Nematoda</taxon>
        <taxon>Chromadorea</taxon>
        <taxon>Rhabditida</taxon>
        <taxon>Tylenchina</taxon>
        <taxon>Tylenchomorpha</taxon>
        <taxon>Tylenchoidea</taxon>
        <taxon>Heteroderidae</taxon>
        <taxon>Heteroderinae</taxon>
        <taxon>Heterodera</taxon>
    </lineage>
</organism>
<evidence type="ECO:0000313" key="1">
    <source>
        <dbReference type="EMBL" id="KAL3109604.1"/>
    </source>
</evidence>
<name>A0ABD2L368_9BILA</name>
<protein>
    <recommendedName>
        <fullName evidence="3">C2H2-type domain-containing protein</fullName>
    </recommendedName>
</protein>
<accession>A0ABD2L368</accession>
<keyword evidence="2" id="KW-1185">Reference proteome</keyword>